<sequence>MPIFTHADTCSVIPPKMVVLPNIAIYRISLKKYNVCIEHSDTNERNVIIKKMLGGVFV</sequence>
<organism evidence="1 2">
    <name type="scientific">Candidatus Desulfosporosinus infrequens</name>
    <dbReference type="NCBI Taxonomy" id="2043169"/>
    <lineage>
        <taxon>Bacteria</taxon>
        <taxon>Bacillati</taxon>
        <taxon>Bacillota</taxon>
        <taxon>Clostridia</taxon>
        <taxon>Eubacteriales</taxon>
        <taxon>Desulfitobacteriaceae</taxon>
        <taxon>Desulfosporosinus</taxon>
    </lineage>
</organism>
<evidence type="ECO:0000313" key="2">
    <source>
        <dbReference type="Proteomes" id="UP000238916"/>
    </source>
</evidence>
<evidence type="ECO:0000313" key="1">
    <source>
        <dbReference type="EMBL" id="SPF52705.1"/>
    </source>
</evidence>
<protein>
    <submittedName>
        <fullName evidence="1">Uncharacterized protein</fullName>
    </submittedName>
</protein>
<reference evidence="2" key="1">
    <citation type="submission" date="2018-02" db="EMBL/GenBank/DDBJ databases">
        <authorList>
            <person name="Hausmann B."/>
        </authorList>
    </citation>
    <scope>NUCLEOTIDE SEQUENCE [LARGE SCALE GENOMIC DNA]</scope>
    <source>
        <strain evidence="2">Peat soil MAG SbF1</strain>
    </source>
</reference>
<name>A0A2U3LL82_9FIRM</name>
<proteinExistence type="predicted"/>
<gene>
    <name evidence="1" type="ORF">SBF1_6080003</name>
</gene>
<dbReference type="EMBL" id="OMOF01000566">
    <property type="protein sequence ID" value="SPF52705.1"/>
    <property type="molecule type" value="Genomic_DNA"/>
</dbReference>
<accession>A0A2U3LL82</accession>
<dbReference type="Proteomes" id="UP000238916">
    <property type="component" value="Unassembled WGS sequence"/>
</dbReference>
<dbReference type="AlphaFoldDB" id="A0A2U3LL82"/>